<comment type="caution">
    <text evidence="2">The sequence shown here is derived from an EMBL/GenBank/DDBJ whole genome shotgun (WGS) entry which is preliminary data.</text>
</comment>
<gene>
    <name evidence="2" type="ORF">FHX71_001353</name>
</gene>
<feature type="compositionally biased region" description="Basic and acidic residues" evidence="1">
    <location>
        <begin position="11"/>
        <end position="20"/>
    </location>
</feature>
<proteinExistence type="predicted"/>
<keyword evidence="3" id="KW-1185">Reference proteome</keyword>
<reference evidence="2 3" key="1">
    <citation type="submission" date="2020-07" db="EMBL/GenBank/DDBJ databases">
        <title>Sequencing the genomes of 1000 actinobacteria strains.</title>
        <authorList>
            <person name="Klenk H.-P."/>
        </authorList>
    </citation>
    <scope>NUCLEOTIDE SEQUENCE [LARGE SCALE GENOMIC DNA]</scope>
    <source>
        <strain evidence="2 3">DSM 44121</strain>
    </source>
</reference>
<protein>
    <submittedName>
        <fullName evidence="2">Uncharacterized protein</fullName>
    </submittedName>
</protein>
<dbReference type="AlphaFoldDB" id="A0A7W3J6W5"/>
<dbReference type="Proteomes" id="UP000540568">
    <property type="component" value="Unassembled WGS sequence"/>
</dbReference>
<dbReference type="EMBL" id="JACGWV010000001">
    <property type="protein sequence ID" value="MBA8807411.1"/>
    <property type="molecule type" value="Genomic_DNA"/>
</dbReference>
<organism evidence="2 3">
    <name type="scientific">Promicromonospora sukumoe</name>
    <dbReference type="NCBI Taxonomy" id="88382"/>
    <lineage>
        <taxon>Bacteria</taxon>
        <taxon>Bacillati</taxon>
        <taxon>Actinomycetota</taxon>
        <taxon>Actinomycetes</taxon>
        <taxon>Micrococcales</taxon>
        <taxon>Promicromonosporaceae</taxon>
        <taxon>Promicromonospora</taxon>
    </lineage>
</organism>
<name>A0A7W3J6W5_9MICO</name>
<accession>A0A7W3J6W5</accession>
<sequence length="39" mass="4148">MSRPADAAQIRPREARDRDGSTASPAVTAAHRAREDGSI</sequence>
<feature type="region of interest" description="Disordered" evidence="1">
    <location>
        <begin position="1"/>
        <end position="39"/>
    </location>
</feature>
<evidence type="ECO:0000313" key="3">
    <source>
        <dbReference type="Proteomes" id="UP000540568"/>
    </source>
</evidence>
<evidence type="ECO:0000313" key="2">
    <source>
        <dbReference type="EMBL" id="MBA8807411.1"/>
    </source>
</evidence>
<evidence type="ECO:0000256" key="1">
    <source>
        <dbReference type="SAM" id="MobiDB-lite"/>
    </source>
</evidence>